<protein>
    <submittedName>
        <fullName evidence="1">Uncharacterized protein</fullName>
    </submittedName>
</protein>
<reference evidence="1 2" key="1">
    <citation type="journal article" date="2020" name="Mol. Plant Pathol.">
        <title>Plasmid composition and the chpG gene determine the virulence level of Clavibacter capsici natural isolates in pepper.</title>
        <authorList>
            <person name="Hwang I.S."/>
            <person name="Lee H.M."/>
            <person name="Oh E.J."/>
            <person name="Lee S."/>
            <person name="Heu S."/>
            <person name="Oh C.S."/>
        </authorList>
    </citation>
    <scope>NUCLEOTIDE SEQUENCE [LARGE SCALE GENOMIC DNA]</scope>
    <source>
        <strain evidence="1 2">1101</strain>
    </source>
</reference>
<evidence type="ECO:0000313" key="1">
    <source>
        <dbReference type="EMBL" id="QIS45645.1"/>
    </source>
</evidence>
<dbReference type="RefSeq" id="WP_167441239.1">
    <property type="nucleotide sequence ID" value="NZ_CP048049.1"/>
</dbReference>
<sequence>MDSGIQFSSTGPAFQLSGAGVFRLFERIVPLLDGSLSREELRTAAGPRHWPVVDGLLGHLSERGFLRWISAGDVEVVDERDRAEHAEQISFLAQYVDAPHAAFRRFRDAPVHLVGDGPLVDAVAENLRANGHRDVHAIADPSSPDSDEALAQAEHVIVMPTARSYSWFRRRGASLEASRLLLVVPGAGRLWALPHRWAPGAAEGPDWTDAVAALEEAGALAGLHRMLVSADHGHAPLVGRAASVPVQRMMGALLSYEVFKGLTGALPAETATGAVSLDSVTGETASHRVVPSTQRGRAIVVPLRPSASDPARRPRVPSLRDSRADEYDAWREAVGPITMPVTGFDDADLTQLPMKVGVAVTTSGARRASSSMWTAADARMEAVARCYEDLVAELEPATGRVALATTGDGSIAEVPAGAVFRRSRANSDGRHDRSAAAVAVALTAEAAVDRAVDGAVAEALLLDAVRRPSGTVFPLRADDAASTFIRDIAPGISCVHLGSVEVDGHGELHVAVAHEERDGLVVWHAAVGASPVSAAVSAASEVVAQRQHGHLAPETASMRLWSGVDPRALVGGDGTGAARRAEVAVGLLEAPLLVAAGLVAATAVVVGGVPTWTS</sequence>
<organism evidence="1 2">
    <name type="scientific">Clavibacter capsici</name>
    <dbReference type="NCBI Taxonomy" id="1874630"/>
    <lineage>
        <taxon>Bacteria</taxon>
        <taxon>Bacillati</taxon>
        <taxon>Actinomycetota</taxon>
        <taxon>Actinomycetes</taxon>
        <taxon>Micrococcales</taxon>
        <taxon>Microbacteriaceae</taxon>
        <taxon>Clavibacter</taxon>
    </lineage>
</organism>
<name>A0AAE7CDH0_9MICO</name>
<gene>
    <name evidence="1" type="ORF">GW570_11385</name>
</gene>
<dbReference type="Proteomes" id="UP000503164">
    <property type="component" value="Chromosome"/>
</dbReference>
<evidence type="ECO:0000313" key="2">
    <source>
        <dbReference type="Proteomes" id="UP000503164"/>
    </source>
</evidence>
<dbReference type="AlphaFoldDB" id="A0AAE7CDH0"/>
<dbReference type="EMBL" id="CP048049">
    <property type="protein sequence ID" value="QIS45645.1"/>
    <property type="molecule type" value="Genomic_DNA"/>
</dbReference>
<keyword evidence="2" id="KW-1185">Reference proteome</keyword>
<proteinExistence type="predicted"/>
<accession>A0AAE7CDH0</accession>